<proteinExistence type="predicted"/>
<evidence type="ECO:0000313" key="2">
    <source>
        <dbReference type="Proteomes" id="UP000661507"/>
    </source>
</evidence>
<dbReference type="Proteomes" id="UP000661507">
    <property type="component" value="Unassembled WGS sequence"/>
</dbReference>
<protein>
    <submittedName>
        <fullName evidence="1">Uncharacterized protein</fullName>
    </submittedName>
</protein>
<gene>
    <name evidence="1" type="ORF">GCM10011320_35100</name>
</gene>
<name>A0A917KQ95_9PROT</name>
<organism evidence="1 2">
    <name type="scientific">Neoroseomonas lacus</name>
    <dbReference type="NCBI Taxonomy" id="287609"/>
    <lineage>
        <taxon>Bacteria</taxon>
        <taxon>Pseudomonadati</taxon>
        <taxon>Pseudomonadota</taxon>
        <taxon>Alphaproteobacteria</taxon>
        <taxon>Acetobacterales</taxon>
        <taxon>Acetobacteraceae</taxon>
        <taxon>Neoroseomonas</taxon>
    </lineage>
</organism>
<sequence length="212" mass="22306">MLAVLLAAACNAPDYTAVRDWARTASLAADFPAGRLPPPASADVREGGLAMRDALATYLTSLARMADDGVLPYPENPFVELAPQAGRAGTGGEQPVAALGAFLRLATRQNWQAPRLREAITLNDPSVQALAHALTAALARNADPGEPPAIATARAQYAGIITRIGADHALLAAHADDITDEEVVELIRAAEDRMRRSVLALPRPAMPAEPPR</sequence>
<reference evidence="1" key="1">
    <citation type="journal article" date="2014" name="Int. J. Syst. Evol. Microbiol.">
        <title>Complete genome sequence of Corynebacterium casei LMG S-19264T (=DSM 44701T), isolated from a smear-ripened cheese.</title>
        <authorList>
            <consortium name="US DOE Joint Genome Institute (JGI-PGF)"/>
            <person name="Walter F."/>
            <person name="Albersmeier A."/>
            <person name="Kalinowski J."/>
            <person name="Ruckert C."/>
        </authorList>
    </citation>
    <scope>NUCLEOTIDE SEQUENCE</scope>
    <source>
        <strain evidence="1">CGMCC 1.3617</strain>
    </source>
</reference>
<accession>A0A917KQ95</accession>
<keyword evidence="2" id="KW-1185">Reference proteome</keyword>
<comment type="caution">
    <text evidence="1">The sequence shown here is derived from an EMBL/GenBank/DDBJ whole genome shotgun (WGS) entry which is preliminary data.</text>
</comment>
<evidence type="ECO:0000313" key="1">
    <source>
        <dbReference type="EMBL" id="GGJ24763.1"/>
    </source>
</evidence>
<dbReference type="EMBL" id="BMKW01000008">
    <property type="protein sequence ID" value="GGJ24763.1"/>
    <property type="molecule type" value="Genomic_DNA"/>
</dbReference>
<reference evidence="1" key="2">
    <citation type="submission" date="2020-09" db="EMBL/GenBank/DDBJ databases">
        <authorList>
            <person name="Sun Q."/>
            <person name="Zhou Y."/>
        </authorList>
    </citation>
    <scope>NUCLEOTIDE SEQUENCE</scope>
    <source>
        <strain evidence="1">CGMCC 1.3617</strain>
    </source>
</reference>
<dbReference type="AlphaFoldDB" id="A0A917KQ95"/>